<comment type="caution">
    <text evidence="3">The sequence shown here is derived from an EMBL/GenBank/DDBJ whole genome shotgun (WGS) entry which is preliminary data.</text>
</comment>
<accession>X1MAE2</accession>
<reference evidence="3" key="1">
    <citation type="journal article" date="2014" name="Front. Microbiol.">
        <title>High frequency of phylogenetically diverse reductive dehalogenase-homologous genes in deep subseafloor sedimentary metagenomes.</title>
        <authorList>
            <person name="Kawai M."/>
            <person name="Futagami T."/>
            <person name="Toyoda A."/>
            <person name="Takaki Y."/>
            <person name="Nishi S."/>
            <person name="Hori S."/>
            <person name="Arai W."/>
            <person name="Tsubouchi T."/>
            <person name="Morono Y."/>
            <person name="Uchiyama I."/>
            <person name="Ito T."/>
            <person name="Fujiyama A."/>
            <person name="Inagaki F."/>
            <person name="Takami H."/>
        </authorList>
    </citation>
    <scope>NUCLEOTIDE SEQUENCE</scope>
    <source>
        <strain evidence="3">Expedition CK06-06</strain>
    </source>
</reference>
<organism evidence="3">
    <name type="scientific">marine sediment metagenome</name>
    <dbReference type="NCBI Taxonomy" id="412755"/>
    <lineage>
        <taxon>unclassified sequences</taxon>
        <taxon>metagenomes</taxon>
        <taxon>ecological metagenomes</taxon>
    </lineage>
</organism>
<keyword evidence="2" id="KW-1133">Transmembrane helix</keyword>
<feature type="non-terminal residue" evidence="3">
    <location>
        <position position="1"/>
    </location>
</feature>
<evidence type="ECO:0000313" key="3">
    <source>
        <dbReference type="EMBL" id="GAI03339.1"/>
    </source>
</evidence>
<feature type="transmembrane region" description="Helical" evidence="2">
    <location>
        <begin position="118"/>
        <end position="145"/>
    </location>
</feature>
<feature type="coiled-coil region" evidence="1">
    <location>
        <begin position="56"/>
        <end position="90"/>
    </location>
</feature>
<sequence length="161" mass="18286">LNSENYNVSSTIMSYEPADKSEVLSIEFVEFDFSANLSEMYSILGKVANKIGNIYKKSEDDMLKQLAKAYNTMEEEAKSLSELVKKQLSEYDKPINICIAMLRDDYLSCLLCEIACGIAIVGGCLAACYFFFPMCFYCFAIMYYVEYLHMSCYAACHYIGC</sequence>
<keyword evidence="2" id="KW-0472">Membrane</keyword>
<evidence type="ECO:0000256" key="1">
    <source>
        <dbReference type="SAM" id="Coils"/>
    </source>
</evidence>
<protein>
    <submittedName>
        <fullName evidence="3">Uncharacterized protein</fullName>
    </submittedName>
</protein>
<keyword evidence="1" id="KW-0175">Coiled coil</keyword>
<keyword evidence="2" id="KW-0812">Transmembrane</keyword>
<gene>
    <name evidence="3" type="ORF">S06H3_14442</name>
</gene>
<dbReference type="EMBL" id="BARV01007064">
    <property type="protein sequence ID" value="GAI03339.1"/>
    <property type="molecule type" value="Genomic_DNA"/>
</dbReference>
<dbReference type="AlphaFoldDB" id="X1MAE2"/>
<name>X1MAE2_9ZZZZ</name>
<evidence type="ECO:0000256" key="2">
    <source>
        <dbReference type="SAM" id="Phobius"/>
    </source>
</evidence>
<proteinExistence type="predicted"/>